<dbReference type="Pfam" id="PF00158">
    <property type="entry name" value="Sigma54_activat"/>
    <property type="match status" value="1"/>
</dbReference>
<dbReference type="RefSeq" id="WP_320687863.1">
    <property type="nucleotide sequence ID" value="NZ_JAXBLV010000194.1"/>
</dbReference>
<keyword evidence="20" id="KW-1185">Reference proteome</keyword>
<keyword evidence="3" id="KW-0963">Cytoplasm</keyword>
<evidence type="ECO:0000256" key="4">
    <source>
        <dbReference type="ARBA" id="ARBA00022491"/>
    </source>
</evidence>
<keyword evidence="5 16" id="KW-0597">Phosphoprotein</keyword>
<dbReference type="SMART" id="SM00382">
    <property type="entry name" value="AAA"/>
    <property type="match status" value="1"/>
</dbReference>
<keyword evidence="8" id="KW-0902">Two-component regulatory system</keyword>
<dbReference type="SUPFAM" id="SSF46689">
    <property type="entry name" value="Homeodomain-like"/>
    <property type="match status" value="1"/>
</dbReference>
<dbReference type="SMART" id="SM00448">
    <property type="entry name" value="REC"/>
    <property type="match status" value="1"/>
</dbReference>
<evidence type="ECO:0000256" key="8">
    <source>
        <dbReference type="ARBA" id="ARBA00023012"/>
    </source>
</evidence>
<dbReference type="Gene3D" id="1.10.10.60">
    <property type="entry name" value="Homeodomain-like"/>
    <property type="match status" value="1"/>
</dbReference>
<evidence type="ECO:0000256" key="12">
    <source>
        <dbReference type="ARBA" id="ARBA00023163"/>
    </source>
</evidence>
<evidence type="ECO:0000256" key="1">
    <source>
        <dbReference type="ARBA" id="ARBA00004496"/>
    </source>
</evidence>
<sequence length="478" mass="52668">MAHVLLIDDDPELLADQVRHAFPLPANRVEVARTGAEGVAQVRAERPDAVLLDLRLPDRTGLEVFEEIRALDARVPVVFVTLSKAADAAIEAMRRGALDYLFKPVDPAQLRRVIGEAVEVGRRMREPAVLTEAPPDEDGGGAIVGACPAMREVYKAVGRVSAQDVPVLITGESGTGKEVIARAIYQHSKRADKPFLALNCAAIPEPLLESELFGHEKGAFTGADRRRIGRFEQCNGGTLFLDEIGDMPLALQSKLLRVLQEQTFERVGGGETVTTDVRIISATHRDLKGRAADGTFRADLYYRLGVFTVHLPPLRERGDDLALLARYYVRRFGRELGRDVRDVSADALDRLRAYSWPGNLRELQSVLKQALLRAVGSVLLPAMLPELPVEPPTALLPAAPTAGLAEFIGRRLAEGSESLHEEAHRELDKILLPLVMEYTRGNQFQAAKVLGVARQTLRRRLRELQIVPRFTDEPDDAP</sequence>
<organism evidence="19 20">
    <name type="scientific">Gemmata algarum</name>
    <dbReference type="NCBI Taxonomy" id="2975278"/>
    <lineage>
        <taxon>Bacteria</taxon>
        <taxon>Pseudomonadati</taxon>
        <taxon>Planctomycetota</taxon>
        <taxon>Planctomycetia</taxon>
        <taxon>Gemmatales</taxon>
        <taxon>Gemmataceae</taxon>
        <taxon>Gemmata</taxon>
    </lineage>
</organism>
<evidence type="ECO:0000256" key="5">
    <source>
        <dbReference type="ARBA" id="ARBA00022553"/>
    </source>
</evidence>
<dbReference type="Gene3D" id="3.40.50.300">
    <property type="entry name" value="P-loop containing nucleotide triphosphate hydrolases"/>
    <property type="match status" value="1"/>
</dbReference>
<feature type="domain" description="Response regulatory" evidence="18">
    <location>
        <begin position="3"/>
        <end position="118"/>
    </location>
</feature>
<dbReference type="InterPro" id="IPR027417">
    <property type="entry name" value="P-loop_NTPase"/>
</dbReference>
<evidence type="ECO:0000256" key="2">
    <source>
        <dbReference type="ARBA" id="ARBA00019059"/>
    </source>
</evidence>
<evidence type="ECO:0000256" key="7">
    <source>
        <dbReference type="ARBA" id="ARBA00022840"/>
    </source>
</evidence>
<evidence type="ECO:0000256" key="3">
    <source>
        <dbReference type="ARBA" id="ARBA00022490"/>
    </source>
</evidence>
<evidence type="ECO:0000256" key="11">
    <source>
        <dbReference type="ARBA" id="ARBA00023159"/>
    </source>
</evidence>
<feature type="domain" description="Sigma-54 factor interaction" evidence="17">
    <location>
        <begin position="143"/>
        <end position="372"/>
    </location>
</feature>
<dbReference type="InterPro" id="IPR009057">
    <property type="entry name" value="Homeodomain-like_sf"/>
</dbReference>
<dbReference type="PANTHER" id="PTHR32071:SF95">
    <property type="entry name" value="DNA-BINDING TRANSCRIPTIONAL REGULATOR NTRC"/>
    <property type="match status" value="1"/>
</dbReference>
<evidence type="ECO:0000256" key="13">
    <source>
        <dbReference type="ARBA" id="ARBA00023231"/>
    </source>
</evidence>
<dbReference type="InterPro" id="IPR011006">
    <property type="entry name" value="CheY-like_superfamily"/>
</dbReference>
<gene>
    <name evidence="19" type="ORF">R5W23_002731</name>
</gene>
<keyword evidence="11" id="KW-0010">Activator</keyword>
<dbReference type="InterPro" id="IPR058031">
    <property type="entry name" value="AAA_lid_NorR"/>
</dbReference>
<feature type="modified residue" description="4-aspartylphosphate" evidence="16">
    <location>
        <position position="53"/>
    </location>
</feature>
<keyword evidence="13" id="KW-0535">Nitrogen fixation</keyword>
<name>A0ABU5F1J5_9BACT</name>
<dbReference type="Gene3D" id="1.10.8.60">
    <property type="match status" value="1"/>
</dbReference>
<dbReference type="Gene3D" id="3.40.50.2300">
    <property type="match status" value="1"/>
</dbReference>
<dbReference type="PROSITE" id="PS50110">
    <property type="entry name" value="RESPONSE_REGULATORY"/>
    <property type="match status" value="1"/>
</dbReference>
<evidence type="ECO:0000256" key="6">
    <source>
        <dbReference type="ARBA" id="ARBA00022741"/>
    </source>
</evidence>
<dbReference type="Pfam" id="PF00072">
    <property type="entry name" value="Response_reg"/>
    <property type="match status" value="1"/>
</dbReference>
<dbReference type="PANTHER" id="PTHR32071">
    <property type="entry name" value="TRANSCRIPTIONAL REGULATORY PROTEIN"/>
    <property type="match status" value="1"/>
</dbReference>
<dbReference type="PROSITE" id="PS00675">
    <property type="entry name" value="SIGMA54_INTERACT_1"/>
    <property type="match status" value="1"/>
</dbReference>
<evidence type="ECO:0000256" key="15">
    <source>
        <dbReference type="ARBA" id="ARBA00031910"/>
    </source>
</evidence>
<comment type="subcellular location">
    <subcellularLocation>
        <location evidence="1">Cytoplasm</location>
    </subcellularLocation>
</comment>
<keyword evidence="12" id="KW-0804">Transcription</keyword>
<comment type="caution">
    <text evidence="19">The sequence shown here is derived from an EMBL/GenBank/DDBJ whole genome shotgun (WGS) entry which is preliminary data.</text>
</comment>
<evidence type="ECO:0000256" key="16">
    <source>
        <dbReference type="PROSITE-ProRule" id="PRU00169"/>
    </source>
</evidence>
<evidence type="ECO:0000256" key="10">
    <source>
        <dbReference type="ARBA" id="ARBA00023125"/>
    </source>
</evidence>
<dbReference type="InterPro" id="IPR002078">
    <property type="entry name" value="Sigma_54_int"/>
</dbReference>
<evidence type="ECO:0000259" key="18">
    <source>
        <dbReference type="PROSITE" id="PS50110"/>
    </source>
</evidence>
<keyword evidence="7" id="KW-0067">ATP-binding</keyword>
<evidence type="ECO:0000256" key="9">
    <source>
        <dbReference type="ARBA" id="ARBA00023015"/>
    </source>
</evidence>
<dbReference type="Pfam" id="PF02954">
    <property type="entry name" value="HTH_8"/>
    <property type="match status" value="1"/>
</dbReference>
<evidence type="ECO:0000256" key="14">
    <source>
        <dbReference type="ARBA" id="ARBA00029881"/>
    </source>
</evidence>
<dbReference type="InterPro" id="IPR025662">
    <property type="entry name" value="Sigma_54_int_dom_ATP-bd_1"/>
</dbReference>
<accession>A0ABU5F1J5</accession>
<dbReference type="InterPro" id="IPR001789">
    <property type="entry name" value="Sig_transdc_resp-reg_receiver"/>
</dbReference>
<dbReference type="CDD" id="cd00009">
    <property type="entry name" value="AAA"/>
    <property type="match status" value="1"/>
</dbReference>
<dbReference type="PRINTS" id="PR01590">
    <property type="entry name" value="HTHFIS"/>
</dbReference>
<dbReference type="SUPFAM" id="SSF52172">
    <property type="entry name" value="CheY-like"/>
    <property type="match status" value="1"/>
</dbReference>
<keyword evidence="10" id="KW-0238">DNA-binding</keyword>
<dbReference type="EMBL" id="JAXBLV010000194">
    <property type="protein sequence ID" value="MDY3561453.1"/>
    <property type="molecule type" value="Genomic_DNA"/>
</dbReference>
<keyword evidence="6" id="KW-0547">Nucleotide-binding</keyword>
<dbReference type="Proteomes" id="UP001272242">
    <property type="component" value="Unassembled WGS sequence"/>
</dbReference>
<dbReference type="InterPro" id="IPR003593">
    <property type="entry name" value="AAA+_ATPase"/>
</dbReference>
<reference evidence="20" key="1">
    <citation type="journal article" date="2023" name="Mar. Drugs">
        <title>Gemmata algarum, a Novel Planctomycete Isolated from an Algal Mat, Displays Antimicrobial Activity.</title>
        <authorList>
            <person name="Kumar G."/>
            <person name="Kallscheuer N."/>
            <person name="Kashif M."/>
            <person name="Ahamad S."/>
            <person name="Jagadeeshwari U."/>
            <person name="Pannikurungottu S."/>
            <person name="Haufschild T."/>
            <person name="Kabuu M."/>
            <person name="Sasikala C."/>
            <person name="Jogler C."/>
            <person name="Ramana C."/>
        </authorList>
    </citation>
    <scope>NUCLEOTIDE SEQUENCE [LARGE SCALE GENOMIC DNA]</scope>
    <source>
        <strain evidence="20">JC673</strain>
    </source>
</reference>
<keyword evidence="4" id="KW-0678">Repressor</keyword>
<evidence type="ECO:0000313" key="19">
    <source>
        <dbReference type="EMBL" id="MDY3561453.1"/>
    </source>
</evidence>
<dbReference type="SUPFAM" id="SSF52540">
    <property type="entry name" value="P-loop containing nucleoside triphosphate hydrolases"/>
    <property type="match status" value="1"/>
</dbReference>
<protein>
    <recommendedName>
        <fullName evidence="2">DNA-binding transcriptional regulator NtrC</fullName>
    </recommendedName>
    <alternativeName>
        <fullName evidence="14">Nitrogen regulation protein NR(I)</fullName>
    </alternativeName>
    <alternativeName>
        <fullName evidence="15">Nitrogen regulator I</fullName>
    </alternativeName>
</protein>
<evidence type="ECO:0000259" key="17">
    <source>
        <dbReference type="PROSITE" id="PS50045"/>
    </source>
</evidence>
<dbReference type="InterPro" id="IPR002197">
    <property type="entry name" value="HTH_Fis"/>
</dbReference>
<keyword evidence="9" id="KW-0805">Transcription regulation</keyword>
<dbReference type="Pfam" id="PF25601">
    <property type="entry name" value="AAA_lid_14"/>
    <property type="match status" value="1"/>
</dbReference>
<evidence type="ECO:0000313" key="20">
    <source>
        <dbReference type="Proteomes" id="UP001272242"/>
    </source>
</evidence>
<proteinExistence type="predicted"/>
<dbReference type="PROSITE" id="PS50045">
    <property type="entry name" value="SIGMA54_INTERACT_4"/>
    <property type="match status" value="1"/>
</dbReference>